<evidence type="ECO:0000313" key="2">
    <source>
        <dbReference type="Proteomes" id="UP000233551"/>
    </source>
</evidence>
<accession>A0A2I0L114</accession>
<proteinExistence type="predicted"/>
<name>A0A2I0L114_PUNGR</name>
<reference evidence="1 2" key="1">
    <citation type="submission" date="2017-11" db="EMBL/GenBank/DDBJ databases">
        <title>De-novo sequencing of pomegranate (Punica granatum L.) genome.</title>
        <authorList>
            <person name="Akparov Z."/>
            <person name="Amiraslanov A."/>
            <person name="Hajiyeva S."/>
            <person name="Abbasov M."/>
            <person name="Kaur K."/>
            <person name="Hamwieh A."/>
            <person name="Solovyev V."/>
            <person name="Salamov A."/>
            <person name="Braich B."/>
            <person name="Kosarev P."/>
            <person name="Mahmoud A."/>
            <person name="Hajiyev E."/>
            <person name="Babayeva S."/>
            <person name="Izzatullayeva V."/>
            <person name="Mammadov A."/>
            <person name="Mammadov A."/>
            <person name="Sharifova S."/>
            <person name="Ojaghi J."/>
            <person name="Eynullazada K."/>
            <person name="Bayramov B."/>
            <person name="Abdulazimova A."/>
            <person name="Shahmuradov I."/>
        </authorList>
    </citation>
    <scope>NUCLEOTIDE SEQUENCE [LARGE SCALE GENOMIC DNA]</scope>
    <source>
        <strain evidence="2">cv. AG2017</strain>
        <tissue evidence="1">Leaf</tissue>
    </source>
</reference>
<gene>
    <name evidence="1" type="ORF">CRG98_005327</name>
</gene>
<keyword evidence="2" id="KW-1185">Reference proteome</keyword>
<sequence>MEWWGSGPIRLRFPMMGQGFGPGGKLSCRPRQKRRERRMRARVASHAAVYEAQWEEMSIVERSRKRADIFSWLLAEAVVENMMSSSSTAYLSDWRPYSM</sequence>
<organism evidence="1 2">
    <name type="scientific">Punica granatum</name>
    <name type="common">Pomegranate</name>
    <dbReference type="NCBI Taxonomy" id="22663"/>
    <lineage>
        <taxon>Eukaryota</taxon>
        <taxon>Viridiplantae</taxon>
        <taxon>Streptophyta</taxon>
        <taxon>Embryophyta</taxon>
        <taxon>Tracheophyta</taxon>
        <taxon>Spermatophyta</taxon>
        <taxon>Magnoliopsida</taxon>
        <taxon>eudicotyledons</taxon>
        <taxon>Gunneridae</taxon>
        <taxon>Pentapetalae</taxon>
        <taxon>rosids</taxon>
        <taxon>malvids</taxon>
        <taxon>Myrtales</taxon>
        <taxon>Lythraceae</taxon>
        <taxon>Punica</taxon>
    </lineage>
</organism>
<evidence type="ECO:0000313" key="1">
    <source>
        <dbReference type="EMBL" id="PKI74270.1"/>
    </source>
</evidence>
<dbReference type="EMBL" id="PGOL01000216">
    <property type="protein sequence ID" value="PKI74270.1"/>
    <property type="molecule type" value="Genomic_DNA"/>
</dbReference>
<dbReference type="AlphaFoldDB" id="A0A2I0L114"/>
<protein>
    <submittedName>
        <fullName evidence="1">Uncharacterized protein</fullName>
    </submittedName>
</protein>
<dbReference type="Proteomes" id="UP000233551">
    <property type="component" value="Unassembled WGS sequence"/>
</dbReference>
<comment type="caution">
    <text evidence="1">The sequence shown here is derived from an EMBL/GenBank/DDBJ whole genome shotgun (WGS) entry which is preliminary data.</text>
</comment>